<sequence>MQDRYKLTQRPTAGISIAEQAMIGFRSATEKVLEVAPELGQKPPSGLSPLEMAKLGLKAAEEKVLTVLNSKS</sequence>
<evidence type="ECO:0000313" key="2">
    <source>
        <dbReference type="Proteomes" id="UP000033995"/>
    </source>
</evidence>
<name>A0A0F9ZU27_9BACT</name>
<evidence type="ECO:0000313" key="1">
    <source>
        <dbReference type="EMBL" id="KKP47759.1"/>
    </source>
</evidence>
<organism evidence="1 2">
    <name type="scientific">Candidatus Woesebacteria bacterium GW2011_GWA2_33_28</name>
    <dbReference type="NCBI Taxonomy" id="1618561"/>
    <lineage>
        <taxon>Bacteria</taxon>
        <taxon>Candidatus Woeseibacteriota</taxon>
    </lineage>
</organism>
<dbReference type="AlphaFoldDB" id="A0A0F9ZU27"/>
<accession>A0A0F9ZU27</accession>
<protein>
    <submittedName>
        <fullName evidence="1">Uncharacterized protein</fullName>
    </submittedName>
</protein>
<gene>
    <name evidence="1" type="ORF">UR38_C0003G0164</name>
</gene>
<reference evidence="1 2" key="1">
    <citation type="journal article" date="2015" name="Nature">
        <title>rRNA introns, odd ribosomes, and small enigmatic genomes across a large radiation of phyla.</title>
        <authorList>
            <person name="Brown C.T."/>
            <person name="Hug L.A."/>
            <person name="Thomas B.C."/>
            <person name="Sharon I."/>
            <person name="Castelle C.J."/>
            <person name="Singh A."/>
            <person name="Wilkins M.J."/>
            <person name="Williams K.H."/>
            <person name="Banfield J.F."/>
        </authorList>
    </citation>
    <scope>NUCLEOTIDE SEQUENCE [LARGE SCALE GENOMIC DNA]</scope>
</reference>
<dbReference type="EMBL" id="LBOZ01000003">
    <property type="protein sequence ID" value="KKP47759.1"/>
    <property type="molecule type" value="Genomic_DNA"/>
</dbReference>
<proteinExistence type="predicted"/>
<comment type="caution">
    <text evidence="1">The sequence shown here is derived from an EMBL/GenBank/DDBJ whole genome shotgun (WGS) entry which is preliminary data.</text>
</comment>
<dbReference type="Proteomes" id="UP000033995">
    <property type="component" value="Unassembled WGS sequence"/>
</dbReference>